<sequence>MGPTMDDPARTATGLLNLLISENIIENNDQAEMFYQTASKYTGVDVTKIPADSLQRNHPESMHVLLRNIDTMLAHIKKVDSTNIKLKSENRSIRQTIVNKLQQEQTHEDYNITPRNSWTPTTTIHASPVKMDNIQRSRSKSELISRPSLDKIIRLRSLSQPTTGARPRLQSVSIIDDPRFTSKRHLHKQSDSVKMQMEQLQELKEQHERMQSNIKM</sequence>
<dbReference type="Proteomes" id="UP001431209">
    <property type="component" value="Unassembled WGS sequence"/>
</dbReference>
<evidence type="ECO:0000256" key="1">
    <source>
        <dbReference type="SAM" id="Coils"/>
    </source>
</evidence>
<keyword evidence="1" id="KW-0175">Coiled coil</keyword>
<proteinExistence type="predicted"/>
<evidence type="ECO:0000313" key="2">
    <source>
        <dbReference type="EMBL" id="KAL0479309.1"/>
    </source>
</evidence>
<reference evidence="2 3" key="1">
    <citation type="submission" date="2024-03" db="EMBL/GenBank/DDBJ databases">
        <title>The Acrasis kona genome and developmental transcriptomes reveal deep origins of eukaryotic multicellular pathways.</title>
        <authorList>
            <person name="Sheikh S."/>
            <person name="Fu C.-J."/>
            <person name="Brown M.W."/>
            <person name="Baldauf S.L."/>
        </authorList>
    </citation>
    <scope>NUCLEOTIDE SEQUENCE [LARGE SCALE GENOMIC DNA]</scope>
    <source>
        <strain evidence="2 3">ATCC MYA-3509</strain>
    </source>
</reference>
<comment type="caution">
    <text evidence="2">The sequence shown here is derived from an EMBL/GenBank/DDBJ whole genome shotgun (WGS) entry which is preliminary data.</text>
</comment>
<feature type="coiled-coil region" evidence="1">
    <location>
        <begin position="186"/>
        <end position="213"/>
    </location>
</feature>
<dbReference type="EMBL" id="JAOPGA020000529">
    <property type="protein sequence ID" value="KAL0479309.1"/>
    <property type="molecule type" value="Genomic_DNA"/>
</dbReference>
<name>A0AAW2YRL5_9EUKA</name>
<dbReference type="AlphaFoldDB" id="A0AAW2YRL5"/>
<keyword evidence="3" id="KW-1185">Reference proteome</keyword>
<gene>
    <name evidence="2" type="ORF">AKO1_008099</name>
</gene>
<organism evidence="2 3">
    <name type="scientific">Acrasis kona</name>
    <dbReference type="NCBI Taxonomy" id="1008807"/>
    <lineage>
        <taxon>Eukaryota</taxon>
        <taxon>Discoba</taxon>
        <taxon>Heterolobosea</taxon>
        <taxon>Tetramitia</taxon>
        <taxon>Eutetramitia</taxon>
        <taxon>Acrasidae</taxon>
        <taxon>Acrasis</taxon>
    </lineage>
</organism>
<evidence type="ECO:0000313" key="3">
    <source>
        <dbReference type="Proteomes" id="UP001431209"/>
    </source>
</evidence>
<protein>
    <submittedName>
        <fullName evidence="2">Uncharacterized protein</fullName>
    </submittedName>
</protein>
<accession>A0AAW2YRL5</accession>